<keyword evidence="1" id="KW-1133">Transmembrane helix</keyword>
<keyword evidence="3" id="KW-1185">Reference proteome</keyword>
<dbReference type="Proteomes" id="UP001209803">
    <property type="component" value="Chromosome"/>
</dbReference>
<evidence type="ECO:0000313" key="2">
    <source>
        <dbReference type="EMBL" id="WFE89014.1"/>
    </source>
</evidence>
<dbReference type="RefSeq" id="WP_265680700.1">
    <property type="nucleotide sequence ID" value="NZ_CP120863.1"/>
</dbReference>
<accession>A0ABY8F2J8</accession>
<organism evidence="2 3">
    <name type="scientific">Roseibium porphyridii</name>
    <dbReference type="NCBI Taxonomy" id="2866279"/>
    <lineage>
        <taxon>Bacteria</taxon>
        <taxon>Pseudomonadati</taxon>
        <taxon>Pseudomonadota</taxon>
        <taxon>Alphaproteobacteria</taxon>
        <taxon>Hyphomicrobiales</taxon>
        <taxon>Stappiaceae</taxon>
        <taxon>Roseibium</taxon>
    </lineage>
</organism>
<sequence>MLIAIVLVAEVLVVVWFAVFSLMLLSMYLDSRDLPMPRLDTAGRSLIGSAKAAFITGMLALAILTVIEIPGFA</sequence>
<proteinExistence type="predicted"/>
<evidence type="ECO:0000313" key="3">
    <source>
        <dbReference type="Proteomes" id="UP001209803"/>
    </source>
</evidence>
<evidence type="ECO:0000256" key="1">
    <source>
        <dbReference type="SAM" id="Phobius"/>
    </source>
</evidence>
<feature type="transmembrane region" description="Helical" evidence="1">
    <location>
        <begin position="6"/>
        <end position="29"/>
    </location>
</feature>
<evidence type="ECO:0008006" key="4">
    <source>
        <dbReference type="Google" id="ProtNLM"/>
    </source>
</evidence>
<reference evidence="2 3" key="1">
    <citation type="submission" date="2023-03" db="EMBL/GenBank/DDBJ databases">
        <title>Roseibium porphyridii sp. nov. and Roseibium rhodosorbium sp. nov. isolated from marine algae, Porphyridium cruentum and Rhodosorus marinus, respectively.</title>
        <authorList>
            <person name="Lee M.W."/>
            <person name="Choi B.J."/>
            <person name="Lee J.K."/>
            <person name="Choi D.G."/>
            <person name="Baek J.H."/>
            <person name="Bayburt H."/>
            <person name="Kim J.M."/>
            <person name="Han D.M."/>
            <person name="Kim K.H."/>
            <person name="Jeon C.O."/>
        </authorList>
    </citation>
    <scope>NUCLEOTIDE SEQUENCE [LARGE SCALE GENOMIC DNA]</scope>
    <source>
        <strain evidence="2 3">KMA01</strain>
    </source>
</reference>
<dbReference type="EMBL" id="CP120863">
    <property type="protein sequence ID" value="WFE89014.1"/>
    <property type="molecule type" value="Genomic_DNA"/>
</dbReference>
<keyword evidence="1" id="KW-0472">Membrane</keyword>
<feature type="transmembrane region" description="Helical" evidence="1">
    <location>
        <begin position="50"/>
        <end position="72"/>
    </location>
</feature>
<protein>
    <recommendedName>
        <fullName evidence="4">DUF1467 family protein</fullName>
    </recommendedName>
</protein>
<keyword evidence="1" id="KW-0812">Transmembrane</keyword>
<gene>
    <name evidence="2" type="ORF">K1718_23085</name>
</gene>
<name>A0ABY8F2J8_9HYPH</name>